<dbReference type="PANTHER" id="PTHR37017:SF10">
    <property type="entry name" value="AB HYDROLASE-1 DOMAIN-CONTAINING PROTEIN"/>
    <property type="match status" value="1"/>
</dbReference>
<dbReference type="SUPFAM" id="SSF53474">
    <property type="entry name" value="alpha/beta-Hydrolases"/>
    <property type="match status" value="1"/>
</dbReference>
<dbReference type="InterPro" id="IPR000073">
    <property type="entry name" value="AB_hydrolase_1"/>
</dbReference>
<dbReference type="Pfam" id="PF12697">
    <property type="entry name" value="Abhydrolase_6"/>
    <property type="match status" value="1"/>
</dbReference>
<dbReference type="InterPro" id="IPR029058">
    <property type="entry name" value="AB_hydrolase_fold"/>
</dbReference>
<dbReference type="GO" id="GO:0016787">
    <property type="term" value="F:hydrolase activity"/>
    <property type="evidence" value="ECO:0007669"/>
    <property type="project" value="UniProtKB-KW"/>
</dbReference>
<organism evidence="2 3">
    <name type="scientific">Bombardia bombarda</name>
    <dbReference type="NCBI Taxonomy" id="252184"/>
    <lineage>
        <taxon>Eukaryota</taxon>
        <taxon>Fungi</taxon>
        <taxon>Dikarya</taxon>
        <taxon>Ascomycota</taxon>
        <taxon>Pezizomycotina</taxon>
        <taxon>Sordariomycetes</taxon>
        <taxon>Sordariomycetidae</taxon>
        <taxon>Sordariales</taxon>
        <taxon>Lasiosphaeriaceae</taxon>
        <taxon>Bombardia</taxon>
    </lineage>
</organism>
<dbReference type="PANTHER" id="PTHR37017">
    <property type="entry name" value="AB HYDROLASE-1 DOMAIN-CONTAINING PROTEIN-RELATED"/>
    <property type="match status" value="1"/>
</dbReference>
<comment type="caution">
    <text evidence="2">The sequence shown here is derived from an EMBL/GenBank/DDBJ whole genome shotgun (WGS) entry which is preliminary data.</text>
</comment>
<dbReference type="EMBL" id="JAULSR010000002">
    <property type="protein sequence ID" value="KAK0631097.1"/>
    <property type="molecule type" value="Genomic_DNA"/>
</dbReference>
<dbReference type="Proteomes" id="UP001174934">
    <property type="component" value="Unassembled WGS sequence"/>
</dbReference>
<name>A0AA39XBX0_9PEZI</name>
<evidence type="ECO:0000259" key="1">
    <source>
        <dbReference type="Pfam" id="PF12697"/>
    </source>
</evidence>
<keyword evidence="3" id="KW-1185">Reference proteome</keyword>
<evidence type="ECO:0000313" key="2">
    <source>
        <dbReference type="EMBL" id="KAK0631097.1"/>
    </source>
</evidence>
<reference evidence="2" key="1">
    <citation type="submission" date="2023-06" db="EMBL/GenBank/DDBJ databases">
        <title>Genome-scale phylogeny and comparative genomics of the fungal order Sordariales.</title>
        <authorList>
            <consortium name="Lawrence Berkeley National Laboratory"/>
            <person name="Hensen N."/>
            <person name="Bonometti L."/>
            <person name="Westerberg I."/>
            <person name="Brannstrom I.O."/>
            <person name="Guillou S."/>
            <person name="Cros-Aarteil S."/>
            <person name="Calhoun S."/>
            <person name="Haridas S."/>
            <person name="Kuo A."/>
            <person name="Mondo S."/>
            <person name="Pangilinan J."/>
            <person name="Riley R."/>
            <person name="LaButti K."/>
            <person name="Andreopoulos B."/>
            <person name="Lipzen A."/>
            <person name="Chen C."/>
            <person name="Yanf M."/>
            <person name="Daum C."/>
            <person name="Ng V."/>
            <person name="Clum A."/>
            <person name="Steindorff A."/>
            <person name="Ohm R."/>
            <person name="Martin F."/>
            <person name="Silar P."/>
            <person name="Natvig D."/>
            <person name="Lalanne C."/>
            <person name="Gautier V."/>
            <person name="Ament-velasquez S.L."/>
            <person name="Kruys A."/>
            <person name="Hutchinson M.I."/>
            <person name="Powell A.J."/>
            <person name="Barry K."/>
            <person name="Miller A.N."/>
            <person name="Grigoriev I.V."/>
            <person name="Debuchy R."/>
            <person name="Gladieux P."/>
            <person name="Thoren M.H."/>
            <person name="Johannesson H."/>
        </authorList>
    </citation>
    <scope>NUCLEOTIDE SEQUENCE</scope>
    <source>
        <strain evidence="2">SMH3391-2</strain>
    </source>
</reference>
<accession>A0AA39XBX0</accession>
<proteinExistence type="predicted"/>
<dbReference type="Gene3D" id="3.40.50.1820">
    <property type="entry name" value="alpha/beta hydrolase"/>
    <property type="match status" value="1"/>
</dbReference>
<protein>
    <submittedName>
        <fullName evidence="2">Alpha/beta hydrolase fold-1</fullName>
    </submittedName>
</protein>
<evidence type="ECO:0000313" key="3">
    <source>
        <dbReference type="Proteomes" id="UP001174934"/>
    </source>
</evidence>
<dbReference type="AlphaFoldDB" id="A0AA39XBX0"/>
<feature type="domain" description="AB hydrolase-1" evidence="1">
    <location>
        <begin position="11"/>
        <end position="251"/>
    </location>
</feature>
<gene>
    <name evidence="2" type="ORF">B0T17DRAFT_530114</name>
</gene>
<dbReference type="InterPro" id="IPR052897">
    <property type="entry name" value="Sec-Metab_Biosynth_Hydrolase"/>
</dbReference>
<sequence>MATAPATKPDIVIIHGGWHVPSSYDDLKAGLTSAGYEVHIPRLQSMNEARPPTAGLFVDTADTRVFVTNLVDKGRTVIAMMHSYGGQVGTNALYDLGLETRSAKGLPGGVSLLIYVCAFALPERGSMIQKVRDMGDEALMPMAFDFADDMTVLSRAPRQLLIGEGRSDADLDVYVASLGLWNGQCMYDEIDHCAWRRIPCGYIYTTKDMTVPHHYQTSMVTELEGQGRPVRTVTLETGHCPNFTAPSEMVKAVDELISGNYNLCV</sequence>
<keyword evidence="2" id="KW-0378">Hydrolase</keyword>